<dbReference type="InterPro" id="IPR013324">
    <property type="entry name" value="RNA_pol_sigma_r3/r4-like"/>
</dbReference>
<protein>
    <recommendedName>
        <fullName evidence="1">EAL domain-containing protein</fullName>
    </recommendedName>
</protein>
<proteinExistence type="predicted"/>
<dbReference type="Proteomes" id="UP001379533">
    <property type="component" value="Chromosome"/>
</dbReference>
<dbReference type="EMBL" id="CP089982">
    <property type="protein sequence ID" value="WXA93472.1"/>
    <property type="molecule type" value="Genomic_DNA"/>
</dbReference>
<dbReference type="Gene3D" id="1.10.10.10">
    <property type="entry name" value="Winged helix-like DNA-binding domain superfamily/Winged helix DNA-binding domain"/>
    <property type="match status" value="1"/>
</dbReference>
<accession>A0ABZ2K862</accession>
<dbReference type="PROSITE" id="PS50883">
    <property type="entry name" value="EAL"/>
    <property type="match status" value="1"/>
</dbReference>
<keyword evidence="3" id="KW-1185">Reference proteome</keyword>
<dbReference type="InterPro" id="IPR007624">
    <property type="entry name" value="RNA_pol_sigma70_r3"/>
</dbReference>
<name>A0ABZ2K862_9BACT</name>
<dbReference type="Pfam" id="PF04539">
    <property type="entry name" value="Sigma70_r3"/>
    <property type="match status" value="1"/>
</dbReference>
<gene>
    <name evidence="2" type="ORF">LZC95_44340</name>
</gene>
<sequence length="104" mass="11270">MVDELLARHSDHVSLDAVGEALGALAVTTDEIDELICALEDAGRKVEIDDGGSGVERLRHVLDGIRVLRARLNRAPTPQEIAEHTGLTLFAVKHALALARVMRQ</sequence>
<dbReference type="InterPro" id="IPR036388">
    <property type="entry name" value="WH-like_DNA-bd_sf"/>
</dbReference>
<dbReference type="RefSeq" id="WP_394844071.1">
    <property type="nucleotide sequence ID" value="NZ_CP089982.1"/>
</dbReference>
<dbReference type="InterPro" id="IPR001633">
    <property type="entry name" value="EAL_dom"/>
</dbReference>
<reference evidence="2 3" key="1">
    <citation type="submission" date="2021-12" db="EMBL/GenBank/DDBJ databases">
        <title>Discovery of the Pendulisporaceae a myxobacterial family with distinct sporulation behavior and unique specialized metabolism.</title>
        <authorList>
            <person name="Garcia R."/>
            <person name="Popoff A."/>
            <person name="Bader C.D."/>
            <person name="Loehr J."/>
            <person name="Walesch S."/>
            <person name="Walt C."/>
            <person name="Boldt J."/>
            <person name="Bunk B."/>
            <person name="Haeckl F.J.F.P.J."/>
            <person name="Gunesch A.P."/>
            <person name="Birkelbach J."/>
            <person name="Nuebel U."/>
            <person name="Pietschmann T."/>
            <person name="Bach T."/>
            <person name="Mueller R."/>
        </authorList>
    </citation>
    <scope>NUCLEOTIDE SEQUENCE [LARGE SCALE GENOMIC DNA]</scope>
    <source>
        <strain evidence="2 3">MSr12523</strain>
    </source>
</reference>
<organism evidence="2 3">
    <name type="scientific">Pendulispora brunnea</name>
    <dbReference type="NCBI Taxonomy" id="2905690"/>
    <lineage>
        <taxon>Bacteria</taxon>
        <taxon>Pseudomonadati</taxon>
        <taxon>Myxococcota</taxon>
        <taxon>Myxococcia</taxon>
        <taxon>Myxococcales</taxon>
        <taxon>Sorangiineae</taxon>
        <taxon>Pendulisporaceae</taxon>
        <taxon>Pendulispora</taxon>
    </lineage>
</organism>
<evidence type="ECO:0000313" key="2">
    <source>
        <dbReference type="EMBL" id="WXA93472.1"/>
    </source>
</evidence>
<evidence type="ECO:0000259" key="1">
    <source>
        <dbReference type="PROSITE" id="PS50883"/>
    </source>
</evidence>
<dbReference type="SUPFAM" id="SSF88659">
    <property type="entry name" value="Sigma3 and sigma4 domains of RNA polymerase sigma factors"/>
    <property type="match status" value="1"/>
</dbReference>
<evidence type="ECO:0000313" key="3">
    <source>
        <dbReference type="Proteomes" id="UP001379533"/>
    </source>
</evidence>
<feature type="domain" description="EAL" evidence="1">
    <location>
        <begin position="1"/>
        <end position="104"/>
    </location>
</feature>